<dbReference type="EC" id="3.6.4.13" evidence="1"/>
<sequence>MEHSEEKNSNNKSVHSKKREFPADGNNNQHGKSGFKKSKKNLIGRAKALLPQRKALPIYSARDKITKEILNNKALIIVGETGSGKTTQIPQFLHYAGLSKNGIIACTQPRRVAAMSIARRVSEEFGTRLGDRVRNHKVFNVFFFFLHYFYIL</sequence>
<proteinExistence type="predicted"/>
<feature type="region of interest" description="Disordered" evidence="5">
    <location>
        <begin position="1"/>
        <end position="38"/>
    </location>
</feature>
<evidence type="ECO:0000256" key="1">
    <source>
        <dbReference type="ARBA" id="ARBA00012552"/>
    </source>
</evidence>
<organism evidence="6 7">
    <name type="scientific">Neocallimastix californiae</name>
    <dbReference type="NCBI Taxonomy" id="1754190"/>
    <lineage>
        <taxon>Eukaryota</taxon>
        <taxon>Fungi</taxon>
        <taxon>Fungi incertae sedis</taxon>
        <taxon>Chytridiomycota</taxon>
        <taxon>Chytridiomycota incertae sedis</taxon>
        <taxon>Neocallimastigomycetes</taxon>
        <taxon>Neocallimastigales</taxon>
        <taxon>Neocallimastigaceae</taxon>
        <taxon>Neocallimastix</taxon>
    </lineage>
</organism>
<dbReference type="InterPro" id="IPR027417">
    <property type="entry name" value="P-loop_NTPase"/>
</dbReference>
<evidence type="ECO:0000256" key="2">
    <source>
        <dbReference type="ARBA" id="ARBA00022801"/>
    </source>
</evidence>
<dbReference type="GO" id="GO:0016787">
    <property type="term" value="F:hydrolase activity"/>
    <property type="evidence" value="ECO:0007669"/>
    <property type="project" value="UniProtKB-KW"/>
</dbReference>
<comment type="catalytic activity">
    <reaction evidence="4">
        <text>ATP + H2O = ADP + phosphate + H(+)</text>
        <dbReference type="Rhea" id="RHEA:13065"/>
        <dbReference type="ChEBI" id="CHEBI:15377"/>
        <dbReference type="ChEBI" id="CHEBI:15378"/>
        <dbReference type="ChEBI" id="CHEBI:30616"/>
        <dbReference type="ChEBI" id="CHEBI:43474"/>
        <dbReference type="ChEBI" id="CHEBI:456216"/>
        <dbReference type="EC" id="3.6.4.13"/>
    </reaction>
</comment>
<keyword evidence="2" id="KW-0378">Hydrolase</keyword>
<dbReference type="GO" id="GO:0005730">
    <property type="term" value="C:nucleolus"/>
    <property type="evidence" value="ECO:0007669"/>
    <property type="project" value="TreeGrafter"/>
</dbReference>
<gene>
    <name evidence="6" type="ORF">LY90DRAFT_205890</name>
</gene>
<dbReference type="GO" id="GO:0003725">
    <property type="term" value="F:double-stranded RNA binding"/>
    <property type="evidence" value="ECO:0007669"/>
    <property type="project" value="TreeGrafter"/>
</dbReference>
<keyword evidence="3" id="KW-0547">Nucleotide-binding</keyword>
<dbReference type="OrthoDB" id="10253254at2759"/>
<dbReference type="PANTHER" id="PTHR18934">
    <property type="entry name" value="ATP-DEPENDENT RNA HELICASE"/>
    <property type="match status" value="1"/>
</dbReference>
<keyword evidence="3" id="KW-0067">ATP-binding</keyword>
<dbReference type="SUPFAM" id="SSF52540">
    <property type="entry name" value="P-loop containing nucleoside triphosphate hydrolases"/>
    <property type="match status" value="1"/>
</dbReference>
<dbReference type="GO" id="GO:0045943">
    <property type="term" value="P:positive regulation of transcription by RNA polymerase I"/>
    <property type="evidence" value="ECO:0007669"/>
    <property type="project" value="TreeGrafter"/>
</dbReference>
<protein>
    <recommendedName>
        <fullName evidence="1">RNA helicase</fullName>
        <ecNumber evidence="1">3.6.4.13</ecNumber>
    </recommendedName>
</protein>
<comment type="caution">
    <text evidence="6">The sequence shown here is derived from an EMBL/GenBank/DDBJ whole genome shotgun (WGS) entry which is preliminary data.</text>
</comment>
<keyword evidence="7" id="KW-1185">Reference proteome</keyword>
<accession>A0A1Y1ZC86</accession>
<reference evidence="6 7" key="1">
    <citation type="submission" date="2016-08" db="EMBL/GenBank/DDBJ databases">
        <title>A Parts List for Fungal Cellulosomes Revealed by Comparative Genomics.</title>
        <authorList>
            <consortium name="DOE Joint Genome Institute"/>
            <person name="Haitjema C.H."/>
            <person name="Gilmore S.P."/>
            <person name="Henske J.K."/>
            <person name="Solomon K.V."/>
            <person name="De Groot R."/>
            <person name="Kuo A."/>
            <person name="Mondo S.J."/>
            <person name="Salamov A.A."/>
            <person name="Labutti K."/>
            <person name="Zhao Z."/>
            <person name="Chiniquy J."/>
            <person name="Barry K."/>
            <person name="Brewer H.M."/>
            <person name="Purvine S.O."/>
            <person name="Wright A.T."/>
            <person name="Boxma B."/>
            <person name="Van Alen T."/>
            <person name="Hackstein J.H."/>
            <person name="Baker S.E."/>
            <person name="Grigoriev I.V."/>
            <person name="O'Malley M.A."/>
        </authorList>
    </citation>
    <scope>NUCLEOTIDE SEQUENCE [LARGE SCALE GENOMIC DNA]</scope>
    <source>
        <strain evidence="6 7">G1</strain>
    </source>
</reference>
<dbReference type="Proteomes" id="UP000193920">
    <property type="component" value="Unassembled WGS sequence"/>
</dbReference>
<evidence type="ECO:0000256" key="4">
    <source>
        <dbReference type="ARBA" id="ARBA00047984"/>
    </source>
</evidence>
<evidence type="ECO:0000256" key="5">
    <source>
        <dbReference type="SAM" id="MobiDB-lite"/>
    </source>
</evidence>
<dbReference type="STRING" id="1754190.A0A1Y1ZC86"/>
<dbReference type="Gene3D" id="3.40.50.300">
    <property type="entry name" value="P-loop containing nucleotide triphosphate hydrolases"/>
    <property type="match status" value="1"/>
</dbReference>
<keyword evidence="3" id="KW-0347">Helicase</keyword>
<evidence type="ECO:0000256" key="3">
    <source>
        <dbReference type="ARBA" id="ARBA00022806"/>
    </source>
</evidence>
<dbReference type="AlphaFoldDB" id="A0A1Y1ZC86"/>
<evidence type="ECO:0000313" key="7">
    <source>
        <dbReference type="Proteomes" id="UP000193920"/>
    </source>
</evidence>
<dbReference type="EMBL" id="MCOG01000427">
    <property type="protein sequence ID" value="ORY07891.1"/>
    <property type="molecule type" value="Genomic_DNA"/>
</dbReference>
<dbReference type="GO" id="GO:0003724">
    <property type="term" value="F:RNA helicase activity"/>
    <property type="evidence" value="ECO:0007669"/>
    <property type="project" value="UniProtKB-EC"/>
</dbReference>
<evidence type="ECO:0000313" key="6">
    <source>
        <dbReference type="EMBL" id="ORY07891.1"/>
    </source>
</evidence>
<name>A0A1Y1ZC86_9FUNG</name>
<dbReference type="PANTHER" id="PTHR18934:SF118">
    <property type="entry name" value="ATP-DEPENDENT RNA HELICASE DHX33"/>
    <property type="match status" value="1"/>
</dbReference>